<dbReference type="Proteomes" id="UP000277204">
    <property type="component" value="Unassembled WGS sequence"/>
</dbReference>
<protein>
    <submittedName>
        <fullName evidence="1">Uncharacterized protein</fullName>
    </submittedName>
</protein>
<evidence type="ECO:0000313" key="2">
    <source>
        <dbReference type="Proteomes" id="UP000277204"/>
    </source>
</evidence>
<sequence length="106" mass="12000">MIFPVMCDSENPSDNSIVNTGCLNNTPVGNITLNSIMESIIRQRQLYAENILKKSFDVAFTNSHNDFWFDLFTQAFLSPALENSVDGPGDDLLFFVHLKQNDRKVI</sequence>
<organism evidence="1 2">
    <name type="scientific">Schistosoma margrebowiei</name>
    <dbReference type="NCBI Taxonomy" id="48269"/>
    <lineage>
        <taxon>Eukaryota</taxon>
        <taxon>Metazoa</taxon>
        <taxon>Spiralia</taxon>
        <taxon>Lophotrochozoa</taxon>
        <taxon>Platyhelminthes</taxon>
        <taxon>Trematoda</taxon>
        <taxon>Digenea</taxon>
        <taxon>Strigeidida</taxon>
        <taxon>Schistosomatoidea</taxon>
        <taxon>Schistosomatidae</taxon>
        <taxon>Schistosoma</taxon>
    </lineage>
</organism>
<dbReference type="EMBL" id="UZAI01005165">
    <property type="protein sequence ID" value="VDO89378.1"/>
    <property type="molecule type" value="Genomic_DNA"/>
</dbReference>
<accession>A0A3P8CMU4</accession>
<proteinExistence type="predicted"/>
<dbReference type="AlphaFoldDB" id="A0A3P8CMU4"/>
<reference evidence="1 2" key="1">
    <citation type="submission" date="2018-11" db="EMBL/GenBank/DDBJ databases">
        <authorList>
            <consortium name="Pathogen Informatics"/>
        </authorList>
    </citation>
    <scope>NUCLEOTIDE SEQUENCE [LARGE SCALE GENOMIC DNA]</scope>
    <source>
        <strain evidence="1 2">Zambia</strain>
    </source>
</reference>
<name>A0A3P8CMU4_9TREM</name>
<evidence type="ECO:0000313" key="1">
    <source>
        <dbReference type="EMBL" id="VDO89378.1"/>
    </source>
</evidence>
<keyword evidence="2" id="KW-1185">Reference proteome</keyword>
<gene>
    <name evidence="1" type="ORF">SMRZ_LOCUS10208</name>
</gene>